<dbReference type="EMBL" id="SCHB01000004">
    <property type="protein sequence ID" value="TBW72013.1"/>
    <property type="molecule type" value="Genomic_DNA"/>
</dbReference>
<gene>
    <name evidence="1" type="ORF">EQ812_06945</name>
</gene>
<dbReference type="RefSeq" id="WP_002493076.1">
    <property type="nucleotide sequence ID" value="NZ_AP021848.1"/>
</dbReference>
<protein>
    <submittedName>
        <fullName evidence="1">VraC protein</fullName>
    </submittedName>
</protein>
<sequence length="124" mass="14345">MRPSYNENIFKTIQFIEADVRAYCALFQQQYTGKVPVLMCAQLWPNFDLFSQFLNDKIILTETRVAKNKELIVDQSYHAHLTCISQRQIKNITKYQFCLQLTIQGEVCVEIEQTFIKEGGSGAV</sequence>
<name>A0A4V2KVM0_STALU</name>
<comment type="caution">
    <text evidence="1">The sequence shown here is derived from an EMBL/GenBank/DDBJ whole genome shotgun (WGS) entry which is preliminary data.</text>
</comment>
<evidence type="ECO:0000313" key="1">
    <source>
        <dbReference type="EMBL" id="TBW72013.1"/>
    </source>
</evidence>
<accession>A0A4V2KVM0</accession>
<evidence type="ECO:0000313" key="2">
    <source>
        <dbReference type="Proteomes" id="UP000293637"/>
    </source>
</evidence>
<dbReference type="Proteomes" id="UP000293637">
    <property type="component" value="Unassembled WGS sequence"/>
</dbReference>
<organism evidence="1 2">
    <name type="scientific">Staphylococcus lugdunensis</name>
    <dbReference type="NCBI Taxonomy" id="28035"/>
    <lineage>
        <taxon>Bacteria</taxon>
        <taxon>Bacillati</taxon>
        <taxon>Bacillota</taxon>
        <taxon>Bacilli</taxon>
        <taxon>Bacillales</taxon>
        <taxon>Staphylococcaceae</taxon>
        <taxon>Staphylococcus</taxon>
    </lineage>
</organism>
<proteinExistence type="predicted"/>
<dbReference type="GeneID" id="58089947"/>
<reference evidence="1 2" key="1">
    <citation type="journal article" date="2019" name="Sci. Transl. Med.">
        <title>Quorum sensing between bacterial species on the skin protects against epidermal injury in atopic dermatitis.</title>
        <authorList>
            <person name="Williams M.R."/>
        </authorList>
    </citation>
    <scope>NUCLEOTIDE SEQUENCE [LARGE SCALE GENOMIC DNA]</scope>
    <source>
        <strain evidence="1 2">E7</strain>
    </source>
</reference>
<dbReference type="AlphaFoldDB" id="A0A4V2KVM0"/>